<gene>
    <name evidence="1" type="ORF">SAMN05443663_103332</name>
</gene>
<organism evidence="1 2">
    <name type="scientific">Flavobacterium defluvii</name>
    <dbReference type="NCBI Taxonomy" id="370979"/>
    <lineage>
        <taxon>Bacteria</taxon>
        <taxon>Pseudomonadati</taxon>
        <taxon>Bacteroidota</taxon>
        <taxon>Flavobacteriia</taxon>
        <taxon>Flavobacteriales</taxon>
        <taxon>Flavobacteriaceae</taxon>
        <taxon>Flavobacterium</taxon>
    </lineage>
</organism>
<sequence length="150" mass="17276">MVFDFRLSTLKLLTNMKKDIVIPEVENVFLAAVQEWSDDFMEKVWYAYLVNDSDFNLDSVMVVSKAFGTIDGEMKKTSILRHAFVEVPSVSVVKIELIEKSLLVLNNEFMVTFFIGNTLYDKKFIFKANSLDENKTEEVPILFVEGIMVK</sequence>
<dbReference type="AlphaFoldDB" id="A0A1M5LCD4"/>
<accession>A0A1M5LCD4</accession>
<evidence type="ECO:0000313" key="1">
    <source>
        <dbReference type="EMBL" id="SHG62762.1"/>
    </source>
</evidence>
<keyword evidence="2" id="KW-1185">Reference proteome</keyword>
<dbReference type="Proteomes" id="UP000184071">
    <property type="component" value="Unassembled WGS sequence"/>
</dbReference>
<dbReference type="STRING" id="370979.SAMN05443663_103332"/>
<dbReference type="EMBL" id="FQWC01000003">
    <property type="protein sequence ID" value="SHG62762.1"/>
    <property type="molecule type" value="Genomic_DNA"/>
</dbReference>
<evidence type="ECO:0008006" key="3">
    <source>
        <dbReference type="Google" id="ProtNLM"/>
    </source>
</evidence>
<evidence type="ECO:0000313" key="2">
    <source>
        <dbReference type="Proteomes" id="UP000184071"/>
    </source>
</evidence>
<reference evidence="2" key="1">
    <citation type="submission" date="2016-11" db="EMBL/GenBank/DDBJ databases">
        <authorList>
            <person name="Varghese N."/>
            <person name="Submissions S."/>
        </authorList>
    </citation>
    <scope>NUCLEOTIDE SEQUENCE [LARGE SCALE GENOMIC DNA]</scope>
    <source>
        <strain evidence="2">DSM 17963</strain>
    </source>
</reference>
<name>A0A1M5LCD4_9FLAO</name>
<proteinExistence type="predicted"/>
<protein>
    <recommendedName>
        <fullName evidence="3">Phenylalanyl-tRNA synthetase subunit alpha</fullName>
    </recommendedName>
</protein>